<sequence length="233" mass="25530">MRFLRSEVVGGGVTIDSIYYYGKSAGRLVGGEKGPYSVPHSVLLSALPGNSKLLEQWVEAWNPYGCPCFDSKALAIPRYSVSGSIEFHSPLSHSSELVSRAFRQFLAAFTFNPIHRLRALYAQSFRRTLAPPVLPRLLARMRGKPAIREQKPSVCKKKSLIELGCLGIAPPDIEERSVGLVSFAGMGQTILGSVYSTKPRDAAVDRALEVLSLQSSGEKDLRASCLNHPQLRD</sequence>
<reference evidence="1 2" key="1">
    <citation type="journal article" date="2021" name="bioRxiv">
        <title>Chromosome-scale and haplotype-resolved genome assembly of a tetraploid potato cultivar.</title>
        <authorList>
            <person name="Sun H."/>
            <person name="Jiao W.-B."/>
            <person name="Krause K."/>
            <person name="Campoy J.A."/>
            <person name="Goel M."/>
            <person name="Folz-Donahue K."/>
            <person name="Kukat C."/>
            <person name="Huettel B."/>
            <person name="Schneeberger K."/>
        </authorList>
    </citation>
    <scope>NUCLEOTIDE SEQUENCE [LARGE SCALE GENOMIC DNA]</scope>
    <source>
        <strain evidence="1">SolTubOtavaFocal</strain>
        <tissue evidence="1">Leaves</tissue>
    </source>
</reference>
<accession>A0ABQ7UWG2</accession>
<evidence type="ECO:0000313" key="1">
    <source>
        <dbReference type="EMBL" id="KAH0755483.1"/>
    </source>
</evidence>
<gene>
    <name evidence="1" type="ORF">KY290_025753</name>
</gene>
<comment type="caution">
    <text evidence="1">The sequence shown here is derived from an EMBL/GenBank/DDBJ whole genome shotgun (WGS) entry which is preliminary data.</text>
</comment>
<evidence type="ECO:0000313" key="2">
    <source>
        <dbReference type="Proteomes" id="UP000826656"/>
    </source>
</evidence>
<protein>
    <submittedName>
        <fullName evidence="1">Uncharacterized protein</fullName>
    </submittedName>
</protein>
<keyword evidence="2" id="KW-1185">Reference proteome</keyword>
<dbReference type="Proteomes" id="UP000826656">
    <property type="component" value="Unassembled WGS sequence"/>
</dbReference>
<proteinExistence type="predicted"/>
<organism evidence="1 2">
    <name type="scientific">Solanum tuberosum</name>
    <name type="common">Potato</name>
    <dbReference type="NCBI Taxonomy" id="4113"/>
    <lineage>
        <taxon>Eukaryota</taxon>
        <taxon>Viridiplantae</taxon>
        <taxon>Streptophyta</taxon>
        <taxon>Embryophyta</taxon>
        <taxon>Tracheophyta</taxon>
        <taxon>Spermatophyta</taxon>
        <taxon>Magnoliopsida</taxon>
        <taxon>eudicotyledons</taxon>
        <taxon>Gunneridae</taxon>
        <taxon>Pentapetalae</taxon>
        <taxon>asterids</taxon>
        <taxon>lamiids</taxon>
        <taxon>Solanales</taxon>
        <taxon>Solanaceae</taxon>
        <taxon>Solanoideae</taxon>
        <taxon>Solaneae</taxon>
        <taxon>Solanum</taxon>
    </lineage>
</organism>
<dbReference type="EMBL" id="JAIVGD010000018">
    <property type="protein sequence ID" value="KAH0755483.1"/>
    <property type="molecule type" value="Genomic_DNA"/>
</dbReference>
<name>A0ABQ7UWG2_SOLTU</name>